<protein>
    <submittedName>
        <fullName evidence="2">Transmembrane protein, putative</fullName>
    </submittedName>
</protein>
<organism evidence="2 4">
    <name type="scientific">Medicago truncatula</name>
    <name type="common">Barrel medic</name>
    <name type="synonym">Medicago tribuloides</name>
    <dbReference type="NCBI Taxonomy" id="3880"/>
    <lineage>
        <taxon>Eukaryota</taxon>
        <taxon>Viridiplantae</taxon>
        <taxon>Streptophyta</taxon>
        <taxon>Embryophyta</taxon>
        <taxon>Tracheophyta</taxon>
        <taxon>Spermatophyta</taxon>
        <taxon>Magnoliopsida</taxon>
        <taxon>eudicotyledons</taxon>
        <taxon>Gunneridae</taxon>
        <taxon>Pentapetalae</taxon>
        <taxon>rosids</taxon>
        <taxon>fabids</taxon>
        <taxon>Fabales</taxon>
        <taxon>Fabaceae</taxon>
        <taxon>Papilionoideae</taxon>
        <taxon>50 kb inversion clade</taxon>
        <taxon>NPAAA clade</taxon>
        <taxon>Hologalegina</taxon>
        <taxon>IRL clade</taxon>
        <taxon>Trifolieae</taxon>
        <taxon>Medicago</taxon>
    </lineage>
</organism>
<dbReference type="EnsemblPlants" id="KEH34465">
    <property type="protein sequence ID" value="KEH34465"/>
    <property type="gene ID" value="MTR_3g466870"/>
</dbReference>
<evidence type="ECO:0000256" key="1">
    <source>
        <dbReference type="SAM" id="Phobius"/>
    </source>
</evidence>
<reference evidence="3" key="3">
    <citation type="submission" date="2015-04" db="UniProtKB">
        <authorList>
            <consortium name="EnsemblPlants"/>
        </authorList>
    </citation>
    <scope>IDENTIFICATION</scope>
    <source>
        <strain evidence="3">cv. Jemalong A17</strain>
    </source>
</reference>
<keyword evidence="4" id="KW-1185">Reference proteome</keyword>
<keyword evidence="1" id="KW-1133">Transmembrane helix</keyword>
<keyword evidence="1" id="KW-0472">Membrane</keyword>
<accession>A0A072V8G4</accession>
<evidence type="ECO:0000313" key="4">
    <source>
        <dbReference type="Proteomes" id="UP000002051"/>
    </source>
</evidence>
<gene>
    <name evidence="2" type="ordered locus">MTR_3g466870</name>
</gene>
<reference evidence="2 4" key="2">
    <citation type="journal article" date="2014" name="BMC Genomics">
        <title>An improved genome release (version Mt4.0) for the model legume Medicago truncatula.</title>
        <authorList>
            <person name="Tang H."/>
            <person name="Krishnakumar V."/>
            <person name="Bidwell S."/>
            <person name="Rosen B."/>
            <person name="Chan A."/>
            <person name="Zhou S."/>
            <person name="Gentzbittel L."/>
            <person name="Childs K.L."/>
            <person name="Yandell M."/>
            <person name="Gundlach H."/>
            <person name="Mayer K.F."/>
            <person name="Schwartz D.C."/>
            <person name="Town C.D."/>
        </authorList>
    </citation>
    <scope>GENOME REANNOTATION</scope>
    <source>
        <strain evidence="2">A17</strain>
        <strain evidence="3 4">cv. Jemalong A17</strain>
    </source>
</reference>
<proteinExistence type="predicted"/>
<reference evidence="2 4" key="1">
    <citation type="journal article" date="2011" name="Nature">
        <title>The Medicago genome provides insight into the evolution of rhizobial symbioses.</title>
        <authorList>
            <person name="Young N.D."/>
            <person name="Debelle F."/>
            <person name="Oldroyd G.E."/>
            <person name="Geurts R."/>
            <person name="Cannon S.B."/>
            <person name="Udvardi M.K."/>
            <person name="Benedito V.A."/>
            <person name="Mayer K.F."/>
            <person name="Gouzy J."/>
            <person name="Schoof H."/>
            <person name="Van de Peer Y."/>
            <person name="Proost S."/>
            <person name="Cook D.R."/>
            <person name="Meyers B.C."/>
            <person name="Spannagl M."/>
            <person name="Cheung F."/>
            <person name="De Mita S."/>
            <person name="Krishnakumar V."/>
            <person name="Gundlach H."/>
            <person name="Zhou S."/>
            <person name="Mudge J."/>
            <person name="Bharti A.K."/>
            <person name="Murray J.D."/>
            <person name="Naoumkina M.A."/>
            <person name="Rosen B."/>
            <person name="Silverstein K.A."/>
            <person name="Tang H."/>
            <person name="Rombauts S."/>
            <person name="Zhao P.X."/>
            <person name="Zhou P."/>
            <person name="Barbe V."/>
            <person name="Bardou P."/>
            <person name="Bechner M."/>
            <person name="Bellec A."/>
            <person name="Berger A."/>
            <person name="Berges H."/>
            <person name="Bidwell S."/>
            <person name="Bisseling T."/>
            <person name="Choisne N."/>
            <person name="Couloux A."/>
            <person name="Denny R."/>
            <person name="Deshpande S."/>
            <person name="Dai X."/>
            <person name="Doyle J.J."/>
            <person name="Dudez A.M."/>
            <person name="Farmer A.D."/>
            <person name="Fouteau S."/>
            <person name="Franken C."/>
            <person name="Gibelin C."/>
            <person name="Gish J."/>
            <person name="Goldstein S."/>
            <person name="Gonzalez A.J."/>
            <person name="Green P.J."/>
            <person name="Hallab A."/>
            <person name="Hartog M."/>
            <person name="Hua A."/>
            <person name="Humphray S.J."/>
            <person name="Jeong D.H."/>
            <person name="Jing Y."/>
            <person name="Jocker A."/>
            <person name="Kenton S.M."/>
            <person name="Kim D.J."/>
            <person name="Klee K."/>
            <person name="Lai H."/>
            <person name="Lang C."/>
            <person name="Lin S."/>
            <person name="Macmil S.L."/>
            <person name="Magdelenat G."/>
            <person name="Matthews L."/>
            <person name="McCorrison J."/>
            <person name="Monaghan E.L."/>
            <person name="Mun J.H."/>
            <person name="Najar F.Z."/>
            <person name="Nicholson C."/>
            <person name="Noirot C."/>
            <person name="O'Bleness M."/>
            <person name="Paule C.R."/>
            <person name="Poulain J."/>
            <person name="Prion F."/>
            <person name="Qin B."/>
            <person name="Qu C."/>
            <person name="Retzel E.F."/>
            <person name="Riddle C."/>
            <person name="Sallet E."/>
            <person name="Samain S."/>
            <person name="Samson N."/>
            <person name="Sanders I."/>
            <person name="Saurat O."/>
            <person name="Scarpelli C."/>
            <person name="Schiex T."/>
            <person name="Segurens B."/>
            <person name="Severin A.J."/>
            <person name="Sherrier D.J."/>
            <person name="Shi R."/>
            <person name="Sims S."/>
            <person name="Singer S.R."/>
            <person name="Sinharoy S."/>
            <person name="Sterck L."/>
            <person name="Viollet A."/>
            <person name="Wang B.B."/>
            <person name="Wang K."/>
            <person name="Wang M."/>
            <person name="Wang X."/>
            <person name="Warfsmann J."/>
            <person name="Weissenbach J."/>
            <person name="White D.D."/>
            <person name="White J.D."/>
            <person name="Wiley G.B."/>
            <person name="Wincker P."/>
            <person name="Xing Y."/>
            <person name="Yang L."/>
            <person name="Yao Z."/>
            <person name="Ying F."/>
            <person name="Zhai J."/>
            <person name="Zhou L."/>
            <person name="Zuber A."/>
            <person name="Denarie J."/>
            <person name="Dixon R.A."/>
            <person name="May G.D."/>
            <person name="Schwartz D.C."/>
            <person name="Rogers J."/>
            <person name="Quetier F."/>
            <person name="Town C.D."/>
            <person name="Roe B.A."/>
        </authorList>
    </citation>
    <scope>NUCLEOTIDE SEQUENCE [LARGE SCALE GENOMIC DNA]</scope>
    <source>
        <strain evidence="2">A17</strain>
        <strain evidence="3 4">cv. Jemalong A17</strain>
    </source>
</reference>
<feature type="transmembrane region" description="Helical" evidence="1">
    <location>
        <begin position="30"/>
        <end position="49"/>
    </location>
</feature>
<dbReference type="Proteomes" id="UP000002051">
    <property type="component" value="Chromosome 3"/>
</dbReference>
<keyword evidence="1 2" id="KW-0812">Transmembrane</keyword>
<dbReference type="AlphaFoldDB" id="A0A072V8G4"/>
<dbReference type="HOGENOM" id="CLU_3071690_0_0_1"/>
<evidence type="ECO:0000313" key="2">
    <source>
        <dbReference type="EMBL" id="KEH34465.1"/>
    </source>
</evidence>
<dbReference type="EMBL" id="CM001219">
    <property type="protein sequence ID" value="KEH34465.1"/>
    <property type="molecule type" value="Genomic_DNA"/>
</dbReference>
<evidence type="ECO:0000313" key="3">
    <source>
        <dbReference type="EnsemblPlants" id="KEH34465"/>
    </source>
</evidence>
<sequence>MTNLYTLQKINDFEQPFVQLNPIRLKVLCLPQYFGVFGNIGALLVWVLIHNRL</sequence>
<name>A0A072V8G4_MEDTR</name>